<accession>A0A9Q0BP81</accession>
<keyword evidence="1" id="KW-0812">Transmembrane</keyword>
<feature type="transmembrane region" description="Helical" evidence="1">
    <location>
        <begin position="44"/>
        <end position="62"/>
    </location>
</feature>
<dbReference type="Proteomes" id="UP001059596">
    <property type="component" value="Unassembled WGS sequence"/>
</dbReference>
<reference evidence="2" key="1">
    <citation type="journal article" date="2023" name="Genome Biol. Evol.">
        <title>Long-read-based Genome Assembly of Drosophila gunungcola Reveals Fewer Chemosensory Genes in Flower-breeding Species.</title>
        <authorList>
            <person name="Negi A."/>
            <person name="Liao B.Y."/>
            <person name="Yeh S.D."/>
        </authorList>
    </citation>
    <scope>NUCLEOTIDE SEQUENCE</scope>
    <source>
        <strain evidence="2">Sukarami</strain>
    </source>
</reference>
<keyword evidence="1" id="KW-0472">Membrane</keyword>
<organism evidence="2 3">
    <name type="scientific">Drosophila gunungcola</name>
    <name type="common">fruit fly</name>
    <dbReference type="NCBI Taxonomy" id="103775"/>
    <lineage>
        <taxon>Eukaryota</taxon>
        <taxon>Metazoa</taxon>
        <taxon>Ecdysozoa</taxon>
        <taxon>Arthropoda</taxon>
        <taxon>Hexapoda</taxon>
        <taxon>Insecta</taxon>
        <taxon>Pterygota</taxon>
        <taxon>Neoptera</taxon>
        <taxon>Endopterygota</taxon>
        <taxon>Diptera</taxon>
        <taxon>Brachycera</taxon>
        <taxon>Muscomorpha</taxon>
        <taxon>Ephydroidea</taxon>
        <taxon>Drosophilidae</taxon>
        <taxon>Drosophila</taxon>
        <taxon>Sophophora</taxon>
    </lineage>
</organism>
<dbReference type="AlphaFoldDB" id="A0A9Q0BP81"/>
<gene>
    <name evidence="2" type="ORF">M5D96_008657</name>
</gene>
<comment type="caution">
    <text evidence="2">The sequence shown here is derived from an EMBL/GenBank/DDBJ whole genome shotgun (WGS) entry which is preliminary data.</text>
</comment>
<sequence length="84" mass="10075">MWKEQEFEQELVDVDVDDDVERTDRRTVATWRRSSNMLLAVHNAWVMTMVMMMMMMMIMMMMKPKTGTSKYNYTANKKTDSCFN</sequence>
<protein>
    <recommendedName>
        <fullName evidence="4">Transmembrane protein</fullName>
    </recommendedName>
</protein>
<evidence type="ECO:0000313" key="2">
    <source>
        <dbReference type="EMBL" id="KAI8038749.1"/>
    </source>
</evidence>
<evidence type="ECO:0000313" key="3">
    <source>
        <dbReference type="Proteomes" id="UP001059596"/>
    </source>
</evidence>
<keyword evidence="1" id="KW-1133">Transmembrane helix</keyword>
<evidence type="ECO:0000256" key="1">
    <source>
        <dbReference type="SAM" id="Phobius"/>
    </source>
</evidence>
<dbReference type="EMBL" id="JAMKOV010000007">
    <property type="protein sequence ID" value="KAI8038749.1"/>
    <property type="molecule type" value="Genomic_DNA"/>
</dbReference>
<evidence type="ECO:0008006" key="4">
    <source>
        <dbReference type="Google" id="ProtNLM"/>
    </source>
</evidence>
<proteinExistence type="predicted"/>
<name>A0A9Q0BP81_9MUSC</name>
<keyword evidence="3" id="KW-1185">Reference proteome</keyword>